<proteinExistence type="predicted"/>
<sequence>GEPEFMALWEEIGLELFDLEVLGKEALAKVPAWRK</sequence>
<organism evidence="1">
    <name type="scientific">marine sediment metagenome</name>
    <dbReference type="NCBI Taxonomy" id="412755"/>
    <lineage>
        <taxon>unclassified sequences</taxon>
        <taxon>metagenomes</taxon>
        <taxon>ecological metagenomes</taxon>
    </lineage>
</organism>
<evidence type="ECO:0000313" key="1">
    <source>
        <dbReference type="EMBL" id="KKM84126.1"/>
    </source>
</evidence>
<accession>A0A0F9L9U9</accession>
<dbReference type="EMBL" id="LAZR01007613">
    <property type="protein sequence ID" value="KKM84126.1"/>
    <property type="molecule type" value="Genomic_DNA"/>
</dbReference>
<name>A0A0F9L9U9_9ZZZZ</name>
<protein>
    <submittedName>
        <fullName evidence="1">Uncharacterized protein</fullName>
    </submittedName>
</protein>
<comment type="caution">
    <text evidence="1">The sequence shown here is derived from an EMBL/GenBank/DDBJ whole genome shotgun (WGS) entry which is preliminary data.</text>
</comment>
<reference evidence="1" key="1">
    <citation type="journal article" date="2015" name="Nature">
        <title>Complex archaea that bridge the gap between prokaryotes and eukaryotes.</title>
        <authorList>
            <person name="Spang A."/>
            <person name="Saw J.H."/>
            <person name="Jorgensen S.L."/>
            <person name="Zaremba-Niedzwiedzka K."/>
            <person name="Martijn J."/>
            <person name="Lind A.E."/>
            <person name="van Eijk R."/>
            <person name="Schleper C."/>
            <person name="Guy L."/>
            <person name="Ettema T.J."/>
        </authorList>
    </citation>
    <scope>NUCLEOTIDE SEQUENCE</scope>
</reference>
<dbReference type="AlphaFoldDB" id="A0A0F9L9U9"/>
<gene>
    <name evidence="1" type="ORF">LCGC14_1302480</name>
</gene>
<feature type="non-terminal residue" evidence="1">
    <location>
        <position position="1"/>
    </location>
</feature>